<name>A0A5S4W653_9BRAD</name>
<feature type="region of interest" description="Disordered" evidence="1">
    <location>
        <begin position="1"/>
        <end position="70"/>
    </location>
</feature>
<dbReference type="InterPro" id="IPR011518">
    <property type="entry name" value="Transposase_36"/>
</dbReference>
<evidence type="ECO:0000313" key="3">
    <source>
        <dbReference type="Proteomes" id="UP000324853"/>
    </source>
</evidence>
<feature type="compositionally biased region" description="Basic residues" evidence="1">
    <location>
        <begin position="26"/>
        <end position="35"/>
    </location>
</feature>
<evidence type="ECO:0008006" key="4">
    <source>
        <dbReference type="Google" id="ProtNLM"/>
    </source>
</evidence>
<keyword evidence="3" id="KW-1185">Reference proteome</keyword>
<protein>
    <recommendedName>
        <fullName evidence="4">Transposase</fullName>
    </recommendedName>
</protein>
<reference evidence="2 3" key="1">
    <citation type="submission" date="2019-08" db="EMBL/GenBank/DDBJ databases">
        <title>Bradyrhizobium hipponensis sp. nov., a rhizobium isolated from a Lupinus angustifolius root nodule in Tunisia.</title>
        <authorList>
            <person name="Off K."/>
            <person name="Rejili M."/>
            <person name="Mars M."/>
            <person name="Brachmann A."/>
            <person name="Marin M."/>
        </authorList>
    </citation>
    <scope>NUCLEOTIDE SEQUENCE [LARGE SCALE GENOMIC DNA]</scope>
    <source>
        <strain evidence="2 3">CTAW11</strain>
    </source>
</reference>
<feature type="region of interest" description="Disordered" evidence="1">
    <location>
        <begin position="139"/>
        <end position="185"/>
    </location>
</feature>
<dbReference type="Proteomes" id="UP000324853">
    <property type="component" value="Unassembled WGS sequence"/>
</dbReference>
<dbReference type="OrthoDB" id="8782691at2"/>
<comment type="caution">
    <text evidence="2">The sequence shown here is derived from an EMBL/GenBank/DDBJ whole genome shotgun (WGS) entry which is preliminary data.</text>
</comment>
<evidence type="ECO:0000256" key="1">
    <source>
        <dbReference type="SAM" id="MobiDB-lite"/>
    </source>
</evidence>
<dbReference type="AlphaFoldDB" id="A0A5S4W653"/>
<evidence type="ECO:0000313" key="2">
    <source>
        <dbReference type="EMBL" id="TYL73910.1"/>
    </source>
</evidence>
<dbReference type="Pfam" id="PF07592">
    <property type="entry name" value="DDE_Tnp_ISAZ013"/>
    <property type="match status" value="1"/>
</dbReference>
<dbReference type="EMBL" id="VSSR01000074">
    <property type="protein sequence ID" value="TYL73910.1"/>
    <property type="molecule type" value="Genomic_DNA"/>
</dbReference>
<feature type="compositionally biased region" description="Basic and acidic residues" evidence="1">
    <location>
        <begin position="41"/>
        <end position="70"/>
    </location>
</feature>
<proteinExistence type="predicted"/>
<gene>
    <name evidence="2" type="ORF">FXB38_35880</name>
</gene>
<sequence>MPDGCQRASARHGLQPASEQQDTRRRPAHRSRRAVSIHQHAGHDVPGGERTGHIGRHEEEVGNFKNNGREWRRQGRPELVNIHDFIDPKLSRAVPYGVYDITNNVGCVSVGTDHDTASFAVNAIRRWWRQQRVSCAPMEGRASKTGGRAQVADHGLPPAARHQQVEQDRASSLLHHHQLAGKATA</sequence>
<organism evidence="2 3">
    <name type="scientific">Bradyrhizobium cytisi</name>
    <dbReference type="NCBI Taxonomy" id="515489"/>
    <lineage>
        <taxon>Bacteria</taxon>
        <taxon>Pseudomonadati</taxon>
        <taxon>Pseudomonadota</taxon>
        <taxon>Alphaproteobacteria</taxon>
        <taxon>Hyphomicrobiales</taxon>
        <taxon>Nitrobacteraceae</taxon>
        <taxon>Bradyrhizobium</taxon>
    </lineage>
</organism>
<accession>A0A5S4W653</accession>